<name>A0ABP3TRQ1_9FLAO</name>
<organism evidence="1 2">
    <name type="scientific">Aquimarina litoralis</name>
    <dbReference type="NCBI Taxonomy" id="584605"/>
    <lineage>
        <taxon>Bacteria</taxon>
        <taxon>Pseudomonadati</taxon>
        <taxon>Bacteroidota</taxon>
        <taxon>Flavobacteriia</taxon>
        <taxon>Flavobacteriales</taxon>
        <taxon>Flavobacteriaceae</taxon>
        <taxon>Aquimarina</taxon>
    </lineage>
</organism>
<evidence type="ECO:0000313" key="2">
    <source>
        <dbReference type="Proteomes" id="UP001501758"/>
    </source>
</evidence>
<sequence>MMKIRRESNNGKLVLLFLMKRYTSVLLSLISFLSFGQQNSWLKGQVIVNALELEAINIVNLTKEIGTISSKSGYFEIPADLGDIVVFSSVQYKLKKFQITEEQLLSDNYKVFLEPEVNTLDEVHISQYSLTGDIKKDLEDIPTYEKNLPFWNAEQLKQMGVARPNDAQSPVENTVLKSGNEGAGVSIDLMGFVQAVSGIFQKKSKEDTPEIRLHQYYKEEFFIKELKIPETEFYNFMDFLDQETEIQTILSTRDGLKILEYLMFQSKVFRDKYNIQK</sequence>
<comment type="caution">
    <text evidence="1">The sequence shown here is derived from an EMBL/GenBank/DDBJ whole genome shotgun (WGS) entry which is preliminary data.</text>
</comment>
<evidence type="ECO:0008006" key="3">
    <source>
        <dbReference type="Google" id="ProtNLM"/>
    </source>
</evidence>
<evidence type="ECO:0000313" key="1">
    <source>
        <dbReference type="EMBL" id="GAA0716536.1"/>
    </source>
</evidence>
<accession>A0ABP3TRQ1</accession>
<dbReference type="EMBL" id="BAAAGE010000001">
    <property type="protein sequence ID" value="GAA0716536.1"/>
    <property type="molecule type" value="Genomic_DNA"/>
</dbReference>
<gene>
    <name evidence="1" type="ORF">GCM10009430_12330</name>
</gene>
<dbReference type="Proteomes" id="UP001501758">
    <property type="component" value="Unassembled WGS sequence"/>
</dbReference>
<keyword evidence="2" id="KW-1185">Reference proteome</keyword>
<proteinExistence type="predicted"/>
<reference evidence="2" key="1">
    <citation type="journal article" date="2019" name="Int. J. Syst. Evol. Microbiol.">
        <title>The Global Catalogue of Microorganisms (GCM) 10K type strain sequencing project: providing services to taxonomists for standard genome sequencing and annotation.</title>
        <authorList>
            <consortium name="The Broad Institute Genomics Platform"/>
            <consortium name="The Broad Institute Genome Sequencing Center for Infectious Disease"/>
            <person name="Wu L."/>
            <person name="Ma J."/>
        </authorList>
    </citation>
    <scope>NUCLEOTIDE SEQUENCE [LARGE SCALE GENOMIC DNA]</scope>
    <source>
        <strain evidence="2">JCM 15974</strain>
    </source>
</reference>
<protein>
    <recommendedName>
        <fullName evidence="3">CarboxypepD_reg-like domain-containing protein</fullName>
    </recommendedName>
</protein>